<keyword evidence="5" id="KW-1185">Reference proteome</keyword>
<dbReference type="GO" id="GO:0005524">
    <property type="term" value="F:ATP binding"/>
    <property type="evidence" value="ECO:0007669"/>
    <property type="project" value="UniProtKB-KW"/>
</dbReference>
<dbReference type="AlphaFoldDB" id="A0A5C5USI8"/>
<dbReference type="Pfam" id="PF00271">
    <property type="entry name" value="Helicase_C"/>
    <property type="match status" value="1"/>
</dbReference>
<dbReference type="GO" id="GO:0009035">
    <property type="term" value="F:type I site-specific deoxyribonuclease activity"/>
    <property type="evidence" value="ECO:0007669"/>
    <property type="project" value="UniProtKB-EC"/>
</dbReference>
<dbReference type="InterPro" id="IPR001650">
    <property type="entry name" value="Helicase_C-like"/>
</dbReference>
<dbReference type="InterPro" id="IPR007409">
    <property type="entry name" value="Restrct_endonuc_type1_HsdR_N"/>
</dbReference>
<dbReference type="InterPro" id="IPR013670">
    <property type="entry name" value="EcoEI_R_C_dom"/>
</dbReference>
<dbReference type="Pfam" id="PF04313">
    <property type="entry name" value="HSDR_N"/>
    <property type="match status" value="1"/>
</dbReference>
<comment type="caution">
    <text evidence="4">The sequence shown here is derived from an EMBL/GenBank/DDBJ whole genome shotgun (WGS) entry which is preliminary data.</text>
</comment>
<evidence type="ECO:0000313" key="4">
    <source>
        <dbReference type="EMBL" id="TWT29126.1"/>
    </source>
</evidence>
<dbReference type="GO" id="GO:0009307">
    <property type="term" value="P:DNA restriction-modification system"/>
    <property type="evidence" value="ECO:0007669"/>
    <property type="project" value="UniProtKB-KW"/>
</dbReference>
<dbReference type="GO" id="GO:0005829">
    <property type="term" value="C:cytosol"/>
    <property type="evidence" value="ECO:0007669"/>
    <property type="project" value="TreeGrafter"/>
</dbReference>
<dbReference type="CDD" id="cd18032">
    <property type="entry name" value="DEXHc_RE_I_III_res"/>
    <property type="match status" value="1"/>
</dbReference>
<name>A0A5C5USI8_9CORY</name>
<dbReference type="PROSITE" id="PS51194">
    <property type="entry name" value="HELICASE_CTER"/>
    <property type="match status" value="1"/>
</dbReference>
<dbReference type="GO" id="GO:0003677">
    <property type="term" value="F:DNA binding"/>
    <property type="evidence" value="ECO:0007669"/>
    <property type="project" value="UniProtKB-KW"/>
</dbReference>
<dbReference type="Proteomes" id="UP000320791">
    <property type="component" value="Unassembled WGS sequence"/>
</dbReference>
<evidence type="ECO:0000313" key="5">
    <source>
        <dbReference type="Proteomes" id="UP000320791"/>
    </source>
</evidence>
<dbReference type="InterPro" id="IPR014001">
    <property type="entry name" value="Helicase_ATP-bd"/>
</dbReference>
<dbReference type="OrthoDB" id="9776021at2"/>
<evidence type="ECO:0000259" key="3">
    <source>
        <dbReference type="PROSITE" id="PS51194"/>
    </source>
</evidence>
<dbReference type="PROSITE" id="PS51192">
    <property type="entry name" value="HELICASE_ATP_BIND_1"/>
    <property type="match status" value="1"/>
</dbReference>
<dbReference type="SUPFAM" id="SSF52540">
    <property type="entry name" value="P-loop containing nucleoside triphosphate hydrolases"/>
    <property type="match status" value="1"/>
</dbReference>
<dbReference type="Pfam" id="PF04851">
    <property type="entry name" value="ResIII"/>
    <property type="match status" value="1"/>
</dbReference>
<dbReference type="Pfam" id="PF08463">
    <property type="entry name" value="EcoEI_R_C"/>
    <property type="match status" value="1"/>
</dbReference>
<protein>
    <submittedName>
        <fullName evidence="4">DUF4145 domain-containing protein</fullName>
    </submittedName>
</protein>
<accession>A0A5C5USI8</accession>
<sequence length="1153" mass="130799">MITPQPTNFAFVGRVWPELLIHCRNVEQSAVSNPRAAGVEARFTLERLVDHIIEAYGLRAIGGWSLNDKLNHRSFKDRVNPIVHSKMNVLRRFGNDAAHGTDHIDPERAVRATGQLFDILCWAVVNVSNKPIERSQLPTFDRDIVLRAPKQRAQSQAEIAKLNHRLRRAVEAAETTKLLLSEQEESWRKEREQHLEQIAAFQGEKDELERRLEEERALFEQELTKMREEIASRQQVDTSLNFAISEAETRRDLIDPALAEAGFSVENRNLMVEFPVKNGRVDYVLLGDGGKPYALVEAKKTSKSIDAGRQQAEYYANELEKQFGMRPIIYYTNGYEIRLWDDAANIPDVGGYPPRAVEGYATKDELYAMIRRRSQRQRLDAVGVDKQIAGRPYQTIMLQAVGERFGAGHRRALLVMATGTGKTRTAIALVKKLTQAGWAKNVLFLADRKSLVKQAADAFNEHLENIPVVDLLNNPKGEGQVFCSTYQTMINMLGGEQGRARSFSSYHFDLIIVDEAHRTIYRRYSRIFDYFDSLLLGLTATPRQEVDHNTYSMFHLENGNPTADYPLDAAVEDGYLVPFKSFQCSSVILREGVAYRDLSPEEQLEWENQNWGVDENGEPIEMPEEANAAEINAKLYNKDTIRQVVGQVLQYGIKVAGADRIGKTIFFTRNKKHAELVFEIICETNPQIRAAIITHDAHNSLGLIDRFRSTAKDAIDIAVSVDMLDTGVDVPDVVNLVFFRPVYSNVKFWQMIGRGTRLRENLFGEGLHKTEFFVFDYCDNLSRFNGTDGVPPTEGSPQRSLSERTFLRRLELVELLPDDDEVRAGVVDKLRTQLESVPKRSVLIRPENRETLERHCGAQAWETIDVDSLKDLAYLPFADEPEDEEHAKRFDYLVLSLQLDVARGDALAERNRDRLTAICSHLLGKTNVPRVAAAAATLERYSAELWWEGITVLELEKMRRQLRTLVQFMDRGSRNAVVMDLRDELVEPAELALLPEYAGQYRSSIEDRIRRVLEEHIDDLAVQRVRKLKPLTATDLQVLEEIVAEAGQESVPELRERIHGQSVVGYVRGLIGLDESAVEAAFADFLDGSRLNSVQMEFLHRINRVLCKTGSLTMDQLFGEPFNELGTVMDVFDGDMAVVLDLKARIEQVNQVG</sequence>
<gene>
    <name evidence="4" type="ORF">FRX94_00905</name>
</gene>
<feature type="domain" description="Helicase ATP-binding" evidence="2">
    <location>
        <begin position="403"/>
        <end position="560"/>
    </location>
</feature>
<dbReference type="InterPro" id="IPR025285">
    <property type="entry name" value="DUF4145"/>
</dbReference>
<organism evidence="4 5">
    <name type="scientific">Corynebacterium canis</name>
    <dbReference type="NCBI Taxonomy" id="679663"/>
    <lineage>
        <taxon>Bacteria</taxon>
        <taxon>Bacillati</taxon>
        <taxon>Actinomycetota</taxon>
        <taxon>Actinomycetes</taxon>
        <taxon>Mycobacteriales</taxon>
        <taxon>Corynebacteriaceae</taxon>
        <taxon>Corynebacterium</taxon>
    </lineage>
</organism>
<dbReference type="InterPro" id="IPR050742">
    <property type="entry name" value="Helicase_Restrict-Modif_Enz"/>
</dbReference>
<dbReference type="EMBL" id="VOHM01000001">
    <property type="protein sequence ID" value="TWT29126.1"/>
    <property type="molecule type" value="Genomic_DNA"/>
</dbReference>
<keyword evidence="1" id="KW-0175">Coiled coil</keyword>
<evidence type="ECO:0000259" key="2">
    <source>
        <dbReference type="PROSITE" id="PS51192"/>
    </source>
</evidence>
<dbReference type="PANTHER" id="PTHR47396:SF1">
    <property type="entry name" value="ATP-DEPENDENT HELICASE IRC3-RELATED"/>
    <property type="match status" value="1"/>
</dbReference>
<evidence type="ECO:0000256" key="1">
    <source>
        <dbReference type="SAM" id="Coils"/>
    </source>
</evidence>
<proteinExistence type="predicted"/>
<dbReference type="InterPro" id="IPR006935">
    <property type="entry name" value="Helicase/UvrB_N"/>
</dbReference>
<dbReference type="RefSeq" id="WP_146323226.1">
    <property type="nucleotide sequence ID" value="NZ_BAABLR010000076.1"/>
</dbReference>
<dbReference type="Pfam" id="PF13643">
    <property type="entry name" value="DUF4145"/>
    <property type="match status" value="1"/>
</dbReference>
<dbReference type="PANTHER" id="PTHR47396">
    <property type="entry name" value="TYPE I RESTRICTION ENZYME ECOKI R PROTEIN"/>
    <property type="match status" value="1"/>
</dbReference>
<dbReference type="Gene3D" id="3.90.1570.30">
    <property type="match status" value="1"/>
</dbReference>
<dbReference type="InterPro" id="IPR027417">
    <property type="entry name" value="P-loop_NTPase"/>
</dbReference>
<feature type="domain" description="Helicase C-terminal" evidence="3">
    <location>
        <begin position="647"/>
        <end position="838"/>
    </location>
</feature>
<feature type="coiled-coil region" evidence="1">
    <location>
        <begin position="152"/>
        <end position="229"/>
    </location>
</feature>
<dbReference type="SMART" id="SM00487">
    <property type="entry name" value="DEXDc"/>
    <property type="match status" value="1"/>
</dbReference>
<reference evidence="4 5" key="1">
    <citation type="submission" date="2019-08" db="EMBL/GenBank/DDBJ databases">
        <authorList>
            <person name="Lei W."/>
        </authorList>
    </citation>
    <scope>NUCLEOTIDE SEQUENCE [LARGE SCALE GENOMIC DNA]</scope>
    <source>
        <strain evidence="4 5">CCUG 58627</strain>
    </source>
</reference>
<dbReference type="Gene3D" id="3.40.50.300">
    <property type="entry name" value="P-loop containing nucleotide triphosphate hydrolases"/>
    <property type="match status" value="2"/>
</dbReference>